<dbReference type="GO" id="GO:0003676">
    <property type="term" value="F:nucleic acid binding"/>
    <property type="evidence" value="ECO:0007669"/>
    <property type="project" value="InterPro"/>
</dbReference>
<dbReference type="GO" id="GO:0015074">
    <property type="term" value="P:DNA integration"/>
    <property type="evidence" value="ECO:0007669"/>
    <property type="project" value="InterPro"/>
</dbReference>
<evidence type="ECO:0000259" key="1">
    <source>
        <dbReference type="PROSITE" id="PS50994"/>
    </source>
</evidence>
<dbReference type="Gene3D" id="3.10.10.10">
    <property type="entry name" value="HIV Type 1 Reverse Transcriptase, subunit A, domain 1"/>
    <property type="match status" value="1"/>
</dbReference>
<comment type="caution">
    <text evidence="2">The sequence shown here is derived from an EMBL/GenBank/DDBJ whole genome shotgun (WGS) entry which is preliminary data.</text>
</comment>
<dbReference type="InterPro" id="IPR012337">
    <property type="entry name" value="RNaseH-like_sf"/>
</dbReference>
<dbReference type="Pfam" id="PF17921">
    <property type="entry name" value="Integrase_H2C2"/>
    <property type="match status" value="1"/>
</dbReference>
<dbReference type="OrthoDB" id="6435112at2759"/>
<evidence type="ECO:0000313" key="2">
    <source>
        <dbReference type="EMBL" id="GBO08579.1"/>
    </source>
</evidence>
<dbReference type="Gene3D" id="3.30.420.10">
    <property type="entry name" value="Ribonuclease H-like superfamily/Ribonuclease H"/>
    <property type="match status" value="1"/>
</dbReference>
<sequence>MSVDETIDRNRRNRGVVRATVTNVIKSVEAELAKEVPDIEVLQDKLNILVKRETDLQTLDETINGQIKLVELEKEVEHELEYSDSIIRCKGIIRRFIDKHRCSNVDAAVITRQVNNTKLPRIVLDKFGGDIRKFHEFWPSFEAAVHDNPSLTRVEKFNYLRSLLIGDAARAISGLTLTNENYDKAVEVLKDRFGQKQAVISAYMNTLLSLQPVRRINDTLGLRNLYDEINNSIRSLESLGIDIDSYGNLLYPILDRCIPVELMLLFNRDQVVKGVKEPVVSDLINFLKGEMEARERSFSERTELIPIAKSNYPLFKKTQTASFNRGGSSAAALNVSIGKFCDFCPKETHRNEDCKLSMHDKYKALYDQYKCRRCLRKGHKKKFCNVKGIKCKTCGSQSHWEYLCDKGQKSNKNGIASVLRQKGFVLSDQGSEDTEIGLLIGNDLMDKILTGKTYRLSENLMLYETIFGWVINGSSRGESASNCTLSMCTRIECCEEERLSDLWYNWFQLESQGINDSLSGRSETDEKIIQKFEENLRFENGRYVTGLLWKREPVDLRDNFHLAKRQFDRFQGELKTNIFVRNQCEEIINFQKANNIVEECNENETGYFMPYRSVVRKDKSTTQVRLVFNCSSSKRGDLSLNDYLEQGPNLNPSLLDVLLKFRIFKVVFCGDIEKAFLMIGIAEDDRRYLRFLWNTNDKGKEYVALQMNRVLFGSRCSPFLLRATIRYHVRKYLERYPDCVDMLDNALYADDLCYGAETVQEALSLSAGAVSILKDAGFHLRKLCTNSRELQALWIQNGLSNEVGFEQDCKLKVLGLVWNLDEDCVGVDVTPLLNSLESMGNTKRSVLSTVARVFDPLGFISPFVVRVKKLVQEIWERGVDWDSKLPDDLRIKWEKWCCETGCLSDVRISRCYFSNWDGNAGGIEMHIFCDSSQVAYGAVAYFRWETTSGEVGVRFVMAKSRLAPLKKLSLPRLELMGALVGAKLWKHLSVVFKSLVKRVVMWTDSEICLHWIKSSAMEWKQFVSNRVVEIQDCVVPDRRFHCPGLENPADRLTRGVSAVSLKSNDLWWSAPRWLKSPRYDWPQQKFRVPDEYMQEKRIVVHTAIVKDDPLIDISRFSSLTRLLRVTAYVLRFLGKLGGKSTQTGPLVAAEISEAEEFWMKQVQREHFDFEIARLNRGQQIPAASRIWSLAPYLQEGHLCVKGRLEQIELTQEEKHPILLPRSKYTDLLILHEHNRGFHLGVIATLSRLRERFWIPKGRQSVKSVLKSCLVCRKYSAKPARQQTGQLPQDRVVACPPFTTVGTDFTRAITVKTTGGALQKVYIVLFTCAVTRAVHLEVVSNMSIKSFIMSLRRFLARRGCVKVFYSDNAKTYRSSCEILKGFKSIIRQPELKSFITSEGISWKFIPERSPWWGGFWERLMRSIREPLRKTLGRALLTLEELSTILTEIESVINNRPITYDSDELDEPRALTPSHFLLL</sequence>
<protein>
    <recommendedName>
        <fullName evidence="1">Integrase catalytic domain-containing protein</fullName>
    </recommendedName>
</protein>
<dbReference type="Gene3D" id="1.10.340.70">
    <property type="match status" value="1"/>
</dbReference>
<dbReference type="Proteomes" id="UP000499080">
    <property type="component" value="Unassembled WGS sequence"/>
</dbReference>
<name>A0A4Y2U6E6_ARAVE</name>
<dbReference type="InterPro" id="IPR036397">
    <property type="entry name" value="RNaseH_sf"/>
</dbReference>
<dbReference type="PANTHER" id="PTHR47331">
    <property type="entry name" value="PHD-TYPE DOMAIN-CONTAINING PROTEIN"/>
    <property type="match status" value="1"/>
</dbReference>
<dbReference type="EMBL" id="BGPR01034268">
    <property type="protein sequence ID" value="GBO08579.1"/>
    <property type="molecule type" value="Genomic_DNA"/>
</dbReference>
<dbReference type="InterPro" id="IPR001584">
    <property type="entry name" value="Integrase_cat-core"/>
</dbReference>
<dbReference type="SUPFAM" id="SSF56672">
    <property type="entry name" value="DNA/RNA polymerases"/>
    <property type="match status" value="1"/>
</dbReference>
<accession>A0A4Y2U6E6</accession>
<organism evidence="2 3">
    <name type="scientific">Araneus ventricosus</name>
    <name type="common">Orbweaver spider</name>
    <name type="synonym">Epeira ventricosa</name>
    <dbReference type="NCBI Taxonomy" id="182803"/>
    <lineage>
        <taxon>Eukaryota</taxon>
        <taxon>Metazoa</taxon>
        <taxon>Ecdysozoa</taxon>
        <taxon>Arthropoda</taxon>
        <taxon>Chelicerata</taxon>
        <taxon>Arachnida</taxon>
        <taxon>Araneae</taxon>
        <taxon>Araneomorphae</taxon>
        <taxon>Entelegynae</taxon>
        <taxon>Araneoidea</taxon>
        <taxon>Araneidae</taxon>
        <taxon>Araneus</taxon>
    </lineage>
</organism>
<dbReference type="InterPro" id="IPR005312">
    <property type="entry name" value="DUF1759"/>
</dbReference>
<reference evidence="2 3" key="1">
    <citation type="journal article" date="2019" name="Sci. Rep.">
        <title>Orb-weaving spider Araneus ventricosus genome elucidates the spidroin gene catalogue.</title>
        <authorList>
            <person name="Kono N."/>
            <person name="Nakamura H."/>
            <person name="Ohtoshi R."/>
            <person name="Moran D.A.P."/>
            <person name="Shinohara A."/>
            <person name="Yoshida Y."/>
            <person name="Fujiwara M."/>
            <person name="Mori M."/>
            <person name="Tomita M."/>
            <person name="Arakawa K."/>
        </authorList>
    </citation>
    <scope>NUCLEOTIDE SEQUENCE [LARGE SCALE GENOMIC DNA]</scope>
</reference>
<dbReference type="PANTHER" id="PTHR47331:SF1">
    <property type="entry name" value="GAG-LIKE PROTEIN"/>
    <property type="match status" value="1"/>
</dbReference>
<proteinExistence type="predicted"/>
<feature type="domain" description="Integrase catalytic" evidence="1">
    <location>
        <begin position="1292"/>
        <end position="1477"/>
    </location>
</feature>
<dbReference type="GO" id="GO:0042575">
    <property type="term" value="C:DNA polymerase complex"/>
    <property type="evidence" value="ECO:0007669"/>
    <property type="project" value="UniProtKB-ARBA"/>
</dbReference>
<dbReference type="PROSITE" id="PS50994">
    <property type="entry name" value="INTEGRASE"/>
    <property type="match status" value="1"/>
</dbReference>
<dbReference type="Pfam" id="PF05380">
    <property type="entry name" value="Peptidase_A17"/>
    <property type="match status" value="1"/>
</dbReference>
<dbReference type="SUPFAM" id="SSF53098">
    <property type="entry name" value="Ribonuclease H-like"/>
    <property type="match status" value="1"/>
</dbReference>
<evidence type="ECO:0000313" key="3">
    <source>
        <dbReference type="Proteomes" id="UP000499080"/>
    </source>
</evidence>
<keyword evidence="3" id="KW-1185">Reference proteome</keyword>
<dbReference type="InterPro" id="IPR043502">
    <property type="entry name" value="DNA/RNA_pol_sf"/>
</dbReference>
<dbReference type="InterPro" id="IPR008042">
    <property type="entry name" value="Retrotrans_Pao"/>
</dbReference>
<dbReference type="Gene3D" id="3.30.70.270">
    <property type="match status" value="1"/>
</dbReference>
<dbReference type="GO" id="GO:0071897">
    <property type="term" value="P:DNA biosynthetic process"/>
    <property type="evidence" value="ECO:0007669"/>
    <property type="project" value="UniProtKB-ARBA"/>
</dbReference>
<dbReference type="InterPro" id="IPR043128">
    <property type="entry name" value="Rev_trsase/Diguanyl_cyclase"/>
</dbReference>
<gene>
    <name evidence="2" type="ORF">AVEN_22729_1</name>
</gene>
<dbReference type="Pfam" id="PF03564">
    <property type="entry name" value="DUF1759"/>
    <property type="match status" value="1"/>
</dbReference>
<dbReference type="InterPro" id="IPR041588">
    <property type="entry name" value="Integrase_H2C2"/>
</dbReference>